<dbReference type="Proteomes" id="UP000308953">
    <property type="component" value="Unassembled WGS sequence"/>
</dbReference>
<keyword evidence="2 7" id="KW-0575">Peroxidase</keyword>
<sequence>MPSRAIQINSPYMKPVLPRSVCFLPTAASLPYKSFAYNINTSRRSFFSFGKATTTPQTSATMSSATSFHEFKPLDKKGNVYDLSKLKGKVVLVVNTASKCGFTPQFEGLEKLYKELKAAHPNDVEFLGFPCNQFGSQDPGNNDTIQEFCQLNYGVSFPVLGKTDVNGDKAEPVFEWMKSEQPGLMGLKRVKWNFEKFLIGKDGKVKGRWASTTKPESLKAPIEAQLKA</sequence>
<dbReference type="InterPro" id="IPR029759">
    <property type="entry name" value="GPX_AS"/>
</dbReference>
<dbReference type="FunFam" id="3.40.30.10:FF:000010">
    <property type="entry name" value="Glutathione peroxidase"/>
    <property type="match status" value="1"/>
</dbReference>
<evidence type="ECO:0000256" key="5">
    <source>
        <dbReference type="ARBA" id="ARBA00023284"/>
    </source>
</evidence>
<evidence type="ECO:0000256" key="4">
    <source>
        <dbReference type="ARBA" id="ARBA00023002"/>
    </source>
</evidence>
<dbReference type="Proteomes" id="UP000310039">
    <property type="component" value="Unassembled WGS sequence"/>
</dbReference>
<dbReference type="EMBL" id="QZBT01000155">
    <property type="protein sequence ID" value="THZ78782.1"/>
    <property type="molecule type" value="Genomic_DNA"/>
</dbReference>
<evidence type="ECO:0000313" key="11">
    <source>
        <dbReference type="EMBL" id="THX25288.1"/>
    </source>
</evidence>
<comment type="similarity">
    <text evidence="1 7">Belongs to the glutathione peroxidase family.</text>
</comment>
<dbReference type="GO" id="GO:0140824">
    <property type="term" value="F:thioredoxin-dependent peroxiredoxin activity"/>
    <property type="evidence" value="ECO:0007669"/>
    <property type="project" value="UniProtKB-EC"/>
</dbReference>
<dbReference type="Proteomes" id="UP000310421">
    <property type="component" value="Unassembled WGS sequence"/>
</dbReference>
<feature type="domain" description="Thioredoxin" evidence="8">
    <location>
        <begin position="62"/>
        <end position="227"/>
    </location>
</feature>
<proteinExistence type="inferred from homology"/>
<comment type="caution">
    <text evidence="9">The sequence shown here is derived from an EMBL/GenBank/DDBJ whole genome shotgun (WGS) entry which is preliminary data.</text>
</comment>
<dbReference type="PRINTS" id="PR01011">
    <property type="entry name" value="GLUTPROXDASE"/>
</dbReference>
<name>A0A4S8S3D7_AURPU</name>
<evidence type="ECO:0000256" key="3">
    <source>
        <dbReference type="ARBA" id="ARBA00022862"/>
    </source>
</evidence>
<keyword evidence="4 7" id="KW-0560">Oxidoreductase</keyword>
<dbReference type="PANTHER" id="PTHR11592:SF78">
    <property type="entry name" value="GLUTATHIONE PEROXIDASE"/>
    <property type="match status" value="1"/>
</dbReference>
<dbReference type="PROSITE" id="PS51355">
    <property type="entry name" value="GLUTATHIONE_PEROXID_3"/>
    <property type="match status" value="1"/>
</dbReference>
<comment type="catalytic activity">
    <reaction evidence="6">
        <text>a hydroperoxide + [thioredoxin]-dithiol = an alcohol + [thioredoxin]-disulfide + H2O</text>
        <dbReference type="Rhea" id="RHEA:62620"/>
        <dbReference type="Rhea" id="RHEA-COMP:10698"/>
        <dbReference type="Rhea" id="RHEA-COMP:10700"/>
        <dbReference type="ChEBI" id="CHEBI:15377"/>
        <dbReference type="ChEBI" id="CHEBI:29950"/>
        <dbReference type="ChEBI" id="CHEBI:30879"/>
        <dbReference type="ChEBI" id="CHEBI:35924"/>
        <dbReference type="ChEBI" id="CHEBI:50058"/>
        <dbReference type="EC" id="1.11.1.24"/>
    </reaction>
</comment>
<dbReference type="InterPro" id="IPR036249">
    <property type="entry name" value="Thioredoxin-like_sf"/>
</dbReference>
<dbReference type="PROSITE" id="PS00763">
    <property type="entry name" value="GLUTATHIONE_PEROXID_2"/>
    <property type="match status" value="1"/>
</dbReference>
<dbReference type="PROSITE" id="PS00460">
    <property type="entry name" value="GLUTATHIONE_PEROXID_1"/>
    <property type="match status" value="1"/>
</dbReference>
<reference evidence="13 14" key="1">
    <citation type="submission" date="2018-10" db="EMBL/GenBank/DDBJ databases">
        <title>Fifty Aureobasidium pullulans genomes reveal a recombining polyextremotolerant generalist.</title>
        <authorList>
            <person name="Gostincar C."/>
            <person name="Turk M."/>
            <person name="Zajc J."/>
            <person name="Gunde-Cimerman N."/>
        </authorList>
    </citation>
    <scope>NUCLEOTIDE SEQUENCE [LARGE SCALE GENOMIC DNA]</scope>
    <source>
        <strain evidence="10 16">EXF-10751</strain>
        <strain evidence="9 13">EXF-11900</strain>
        <strain evidence="12 15">EXF-3403</strain>
        <strain evidence="11 14">EXF-9785</strain>
    </source>
</reference>
<evidence type="ECO:0000313" key="12">
    <source>
        <dbReference type="EMBL" id="THZ78782.1"/>
    </source>
</evidence>
<evidence type="ECO:0000313" key="14">
    <source>
        <dbReference type="Proteomes" id="UP000308953"/>
    </source>
</evidence>
<dbReference type="Pfam" id="PF00255">
    <property type="entry name" value="GSHPx"/>
    <property type="match status" value="1"/>
</dbReference>
<evidence type="ECO:0000256" key="1">
    <source>
        <dbReference type="ARBA" id="ARBA00006926"/>
    </source>
</evidence>
<dbReference type="CDD" id="cd00340">
    <property type="entry name" value="GSH_Peroxidase"/>
    <property type="match status" value="1"/>
</dbReference>
<dbReference type="Proteomes" id="UP000304951">
    <property type="component" value="Unassembled WGS sequence"/>
</dbReference>
<dbReference type="Gene3D" id="3.40.30.10">
    <property type="entry name" value="Glutaredoxin"/>
    <property type="match status" value="1"/>
</dbReference>
<keyword evidence="3" id="KW-0049">Antioxidant</keyword>
<dbReference type="PROSITE" id="PS51352">
    <property type="entry name" value="THIOREDOXIN_2"/>
    <property type="match status" value="1"/>
</dbReference>
<dbReference type="EMBL" id="QZAF01000826">
    <property type="protein sequence ID" value="THV64577.1"/>
    <property type="molecule type" value="Genomic_DNA"/>
</dbReference>
<dbReference type="InterPro" id="IPR000889">
    <property type="entry name" value="Glutathione_peroxidase"/>
</dbReference>
<dbReference type="AlphaFoldDB" id="A0A4S8S3D7"/>
<keyword evidence="5" id="KW-0676">Redox-active center</keyword>
<dbReference type="PANTHER" id="PTHR11592">
    <property type="entry name" value="GLUTATHIONE PEROXIDASE"/>
    <property type="match status" value="1"/>
</dbReference>
<gene>
    <name evidence="12" type="ORF">D6C84_08106</name>
    <name evidence="11" type="ORF">D6D10_09947</name>
    <name evidence="10" type="ORF">D6D20_06238</name>
    <name evidence="9" type="ORF">D6D28_09799</name>
</gene>
<evidence type="ECO:0000313" key="9">
    <source>
        <dbReference type="EMBL" id="THV64577.1"/>
    </source>
</evidence>
<accession>A0A4S8S3D7</accession>
<evidence type="ECO:0000256" key="7">
    <source>
        <dbReference type="RuleBase" id="RU000499"/>
    </source>
</evidence>
<dbReference type="InterPro" id="IPR013766">
    <property type="entry name" value="Thioredoxin_domain"/>
</dbReference>
<dbReference type="GO" id="GO:0034599">
    <property type="term" value="P:cellular response to oxidative stress"/>
    <property type="evidence" value="ECO:0007669"/>
    <property type="project" value="TreeGrafter"/>
</dbReference>
<dbReference type="SUPFAM" id="SSF52833">
    <property type="entry name" value="Thioredoxin-like"/>
    <property type="match status" value="1"/>
</dbReference>
<evidence type="ECO:0000313" key="13">
    <source>
        <dbReference type="Proteomes" id="UP000304951"/>
    </source>
</evidence>
<evidence type="ECO:0000259" key="8">
    <source>
        <dbReference type="PROSITE" id="PS51352"/>
    </source>
</evidence>
<evidence type="ECO:0000256" key="2">
    <source>
        <dbReference type="ARBA" id="ARBA00022559"/>
    </source>
</evidence>
<evidence type="ECO:0000313" key="10">
    <source>
        <dbReference type="EMBL" id="THW59818.1"/>
    </source>
</evidence>
<evidence type="ECO:0000256" key="6">
    <source>
        <dbReference type="ARBA" id="ARBA00049091"/>
    </source>
</evidence>
<evidence type="ECO:0000313" key="15">
    <source>
        <dbReference type="Proteomes" id="UP000310039"/>
    </source>
</evidence>
<dbReference type="EMBL" id="QZAV01000482">
    <property type="protein sequence ID" value="THX25288.1"/>
    <property type="molecule type" value="Genomic_DNA"/>
</dbReference>
<evidence type="ECO:0000313" key="16">
    <source>
        <dbReference type="Proteomes" id="UP000310421"/>
    </source>
</evidence>
<dbReference type="EMBL" id="QZAN01000071">
    <property type="protein sequence ID" value="THW59818.1"/>
    <property type="molecule type" value="Genomic_DNA"/>
</dbReference>
<dbReference type="InterPro" id="IPR029760">
    <property type="entry name" value="GPX_CS"/>
</dbReference>
<protein>
    <recommendedName>
        <fullName evidence="7">Glutathione peroxidase</fullName>
    </recommendedName>
</protein>
<organism evidence="9 13">
    <name type="scientific">Aureobasidium pullulans</name>
    <name type="common">Black yeast</name>
    <name type="synonym">Pullularia pullulans</name>
    <dbReference type="NCBI Taxonomy" id="5580"/>
    <lineage>
        <taxon>Eukaryota</taxon>
        <taxon>Fungi</taxon>
        <taxon>Dikarya</taxon>
        <taxon>Ascomycota</taxon>
        <taxon>Pezizomycotina</taxon>
        <taxon>Dothideomycetes</taxon>
        <taxon>Dothideomycetidae</taxon>
        <taxon>Dothideales</taxon>
        <taxon>Saccotheciaceae</taxon>
        <taxon>Aureobasidium</taxon>
    </lineage>
</organism>